<proteinExistence type="inferred from homology"/>
<evidence type="ECO:0000313" key="6">
    <source>
        <dbReference type="Proteomes" id="UP000813824"/>
    </source>
</evidence>
<dbReference type="SUPFAM" id="SSF53474">
    <property type="entry name" value="alpha/beta-Hydrolases"/>
    <property type="match status" value="1"/>
</dbReference>
<name>A0A8K0UGJ0_9AGAR</name>
<dbReference type="EMBL" id="JAEVFJ010000038">
    <property type="protein sequence ID" value="KAH8089868.1"/>
    <property type="molecule type" value="Genomic_DNA"/>
</dbReference>
<evidence type="ECO:0000256" key="2">
    <source>
        <dbReference type="ARBA" id="ARBA00022801"/>
    </source>
</evidence>
<dbReference type="InterPro" id="IPR002018">
    <property type="entry name" value="CarbesteraseB"/>
</dbReference>
<keyword evidence="2 3" id="KW-0378">Hydrolase</keyword>
<dbReference type="OrthoDB" id="6846267at2759"/>
<dbReference type="PANTHER" id="PTHR43142">
    <property type="entry name" value="CARBOXYLIC ESTER HYDROLASE"/>
    <property type="match status" value="1"/>
</dbReference>
<comment type="caution">
    <text evidence="5">The sequence shown here is derived from an EMBL/GenBank/DDBJ whole genome shotgun (WGS) entry which is preliminary data.</text>
</comment>
<evidence type="ECO:0000256" key="1">
    <source>
        <dbReference type="ARBA" id="ARBA00005964"/>
    </source>
</evidence>
<dbReference type="Proteomes" id="UP000813824">
    <property type="component" value="Unassembled WGS sequence"/>
</dbReference>
<dbReference type="Gene3D" id="3.40.50.1820">
    <property type="entry name" value="alpha/beta hydrolase"/>
    <property type="match status" value="1"/>
</dbReference>
<dbReference type="InterPro" id="IPR019826">
    <property type="entry name" value="Carboxylesterase_B_AS"/>
</dbReference>
<evidence type="ECO:0000256" key="3">
    <source>
        <dbReference type="RuleBase" id="RU361235"/>
    </source>
</evidence>
<accession>A0A8K0UGJ0</accession>
<protein>
    <recommendedName>
        <fullName evidence="3">Carboxylic ester hydrolase</fullName>
        <ecNumber evidence="3">3.1.1.-</ecNumber>
    </recommendedName>
</protein>
<dbReference type="AlphaFoldDB" id="A0A8K0UGJ0"/>
<sequence length="528" mass="59119">MSRVHLQEELLSSSTRVVVETKYGSVRGGKAANGAQVFLEIPYALNPVRFQDPEPLPQTYRYEDKDYIYESSYCAQPKNDGQAAGVPWEDKVGLGEPTEHPLVVNVVSPPHATSTSNFPVKVYIHGGFLQFGSLHGLSGQAQYVSAERSEVWLNIGYRLSAFGFLACDEPRVDGNFGFKDQWLALLWIKENIKAFGGNPNNIQVSGLSAGAHSVHQLLHHVSRLPKGESSPFQSALLQSNAIIIAPKTLKELRPQFQAFCRALNLDPSSPEVLSKLRDPNFVSTTAITHAIETDAFGAQYGTFRGTLDGDWMPSDPMEWQRSGAFAAALKSKGVKSIIVGDLTEEWYLYAIAHPVKSMSDVEMNLERYYQVEMVERVLKLYEDQAVLIPEGAPPEEFERFMGRILSEGQVHLPVRILARDMLKAGFPILRYDIRWTPEQLRPLGYVTHATDRALWALRLPSLEPAQADVARAWLDTIAREVKELEEAGSSTRDIREILTLKEDRTIAWTEDKTWDDVVRLLKVLPGES</sequence>
<evidence type="ECO:0000259" key="4">
    <source>
        <dbReference type="Pfam" id="PF00135"/>
    </source>
</evidence>
<dbReference type="InterPro" id="IPR029058">
    <property type="entry name" value="AB_hydrolase_fold"/>
</dbReference>
<dbReference type="EC" id="3.1.1.-" evidence="3"/>
<comment type="similarity">
    <text evidence="1 3">Belongs to the type-B carboxylesterase/lipase family.</text>
</comment>
<dbReference type="PROSITE" id="PS00122">
    <property type="entry name" value="CARBOXYLESTERASE_B_1"/>
    <property type="match status" value="1"/>
</dbReference>
<evidence type="ECO:0000313" key="5">
    <source>
        <dbReference type="EMBL" id="KAH8089868.1"/>
    </source>
</evidence>
<dbReference type="Pfam" id="PF00135">
    <property type="entry name" value="COesterase"/>
    <property type="match status" value="1"/>
</dbReference>
<dbReference type="GO" id="GO:0016787">
    <property type="term" value="F:hydrolase activity"/>
    <property type="evidence" value="ECO:0007669"/>
    <property type="project" value="UniProtKB-KW"/>
</dbReference>
<keyword evidence="6" id="KW-1185">Reference proteome</keyword>
<organism evidence="5 6">
    <name type="scientific">Cristinia sonorae</name>
    <dbReference type="NCBI Taxonomy" id="1940300"/>
    <lineage>
        <taxon>Eukaryota</taxon>
        <taxon>Fungi</taxon>
        <taxon>Dikarya</taxon>
        <taxon>Basidiomycota</taxon>
        <taxon>Agaricomycotina</taxon>
        <taxon>Agaricomycetes</taxon>
        <taxon>Agaricomycetidae</taxon>
        <taxon>Agaricales</taxon>
        <taxon>Pleurotineae</taxon>
        <taxon>Stephanosporaceae</taxon>
        <taxon>Cristinia</taxon>
    </lineage>
</organism>
<reference evidence="5" key="1">
    <citation type="journal article" date="2021" name="New Phytol.">
        <title>Evolutionary innovations through gain and loss of genes in the ectomycorrhizal Boletales.</title>
        <authorList>
            <person name="Wu G."/>
            <person name="Miyauchi S."/>
            <person name="Morin E."/>
            <person name="Kuo A."/>
            <person name="Drula E."/>
            <person name="Varga T."/>
            <person name="Kohler A."/>
            <person name="Feng B."/>
            <person name="Cao Y."/>
            <person name="Lipzen A."/>
            <person name="Daum C."/>
            <person name="Hundley H."/>
            <person name="Pangilinan J."/>
            <person name="Johnson J."/>
            <person name="Barry K."/>
            <person name="LaButti K."/>
            <person name="Ng V."/>
            <person name="Ahrendt S."/>
            <person name="Min B."/>
            <person name="Choi I.G."/>
            <person name="Park H."/>
            <person name="Plett J.M."/>
            <person name="Magnuson J."/>
            <person name="Spatafora J.W."/>
            <person name="Nagy L.G."/>
            <person name="Henrissat B."/>
            <person name="Grigoriev I.V."/>
            <person name="Yang Z.L."/>
            <person name="Xu J."/>
            <person name="Martin F.M."/>
        </authorList>
    </citation>
    <scope>NUCLEOTIDE SEQUENCE</scope>
    <source>
        <strain evidence="5">KKN 215</strain>
    </source>
</reference>
<dbReference type="PANTHER" id="PTHR43142:SF1">
    <property type="entry name" value="CARBOXYLIC ESTER HYDROLASE"/>
    <property type="match status" value="1"/>
</dbReference>
<feature type="domain" description="Carboxylesterase type B" evidence="4">
    <location>
        <begin position="18"/>
        <end position="451"/>
    </location>
</feature>
<gene>
    <name evidence="5" type="ORF">BXZ70DRAFT_954219</name>
</gene>